<accession>A0AAV9XAQ9</accession>
<evidence type="ECO:0000259" key="2">
    <source>
        <dbReference type="PROSITE" id="PS50181"/>
    </source>
</evidence>
<gene>
    <name evidence="3" type="ORF">TWF694_002100</name>
</gene>
<dbReference type="InterPro" id="IPR036047">
    <property type="entry name" value="F-box-like_dom_sf"/>
</dbReference>
<name>A0AAV9XAQ9_9PEZI</name>
<sequence length="438" mass="51125">MNADSQDVFSFRRKSRMRRPSIQTPTRSVSAPMPDVSHSEPWTLPDEFAFNFEIQPQPLQELEISKGLNQSLAELKEEIIAKSLPGQWFRKIEGQKTDITVLPPELHVEILKHVGFLEQIVCERVCTTWRTIIRRDCSFRYASIDDAPWTGIKDEKISRALVPHTGTSALNRRVRFERRPKILIHRLLQDGNFAFRQIPGAPGVEVMSISLPMYPGDRARQYKLANLTFLNDPIAVYDTTTFNRRTDVPTITIEFDSEPLRNEFHIRIGGNFNTANTAEVMRPTLPTPFPGHNWFGRLNSAQPHFYPRTLHAREAWACGETYSRSWDLGALLLGILGKLESPRHWYEDTALERNERWNGPHWGSKRHTGLDFDGDWDMDNGFRVPLTIQDIVMKEHQLLEQYRRNGYWYMRQWEKDTKYDEMHVGLTPVSDWIWEICY</sequence>
<dbReference type="Gene3D" id="1.20.1280.50">
    <property type="match status" value="1"/>
</dbReference>
<evidence type="ECO:0000313" key="4">
    <source>
        <dbReference type="Proteomes" id="UP001365542"/>
    </source>
</evidence>
<comment type="caution">
    <text evidence="3">The sequence shown here is derived from an EMBL/GenBank/DDBJ whole genome shotgun (WGS) entry which is preliminary data.</text>
</comment>
<evidence type="ECO:0000313" key="3">
    <source>
        <dbReference type="EMBL" id="KAK6535645.1"/>
    </source>
</evidence>
<feature type="domain" description="F-box" evidence="2">
    <location>
        <begin position="96"/>
        <end position="142"/>
    </location>
</feature>
<dbReference type="SUPFAM" id="SSF81383">
    <property type="entry name" value="F-box domain"/>
    <property type="match status" value="1"/>
</dbReference>
<dbReference type="Proteomes" id="UP001365542">
    <property type="component" value="Unassembled WGS sequence"/>
</dbReference>
<reference evidence="3 4" key="1">
    <citation type="submission" date="2019-10" db="EMBL/GenBank/DDBJ databases">
        <authorList>
            <person name="Palmer J.M."/>
        </authorList>
    </citation>
    <scope>NUCLEOTIDE SEQUENCE [LARGE SCALE GENOMIC DNA]</scope>
    <source>
        <strain evidence="3 4">TWF694</strain>
    </source>
</reference>
<dbReference type="InterPro" id="IPR001810">
    <property type="entry name" value="F-box_dom"/>
</dbReference>
<protein>
    <recommendedName>
        <fullName evidence="2">F-box domain-containing protein</fullName>
    </recommendedName>
</protein>
<evidence type="ECO:0000256" key="1">
    <source>
        <dbReference type="SAM" id="MobiDB-lite"/>
    </source>
</evidence>
<dbReference type="PROSITE" id="PS50181">
    <property type="entry name" value="FBOX"/>
    <property type="match status" value="1"/>
</dbReference>
<proteinExistence type="predicted"/>
<feature type="region of interest" description="Disordered" evidence="1">
    <location>
        <begin position="1"/>
        <end position="36"/>
    </location>
</feature>
<keyword evidence="4" id="KW-1185">Reference proteome</keyword>
<dbReference type="SMART" id="SM00256">
    <property type="entry name" value="FBOX"/>
    <property type="match status" value="1"/>
</dbReference>
<dbReference type="EMBL" id="JAVHJO010000010">
    <property type="protein sequence ID" value="KAK6535645.1"/>
    <property type="molecule type" value="Genomic_DNA"/>
</dbReference>
<dbReference type="Pfam" id="PF00646">
    <property type="entry name" value="F-box"/>
    <property type="match status" value="1"/>
</dbReference>
<dbReference type="AlphaFoldDB" id="A0AAV9XAQ9"/>
<organism evidence="3 4">
    <name type="scientific">Orbilia ellipsospora</name>
    <dbReference type="NCBI Taxonomy" id="2528407"/>
    <lineage>
        <taxon>Eukaryota</taxon>
        <taxon>Fungi</taxon>
        <taxon>Dikarya</taxon>
        <taxon>Ascomycota</taxon>
        <taxon>Pezizomycotina</taxon>
        <taxon>Orbiliomycetes</taxon>
        <taxon>Orbiliales</taxon>
        <taxon>Orbiliaceae</taxon>
        <taxon>Orbilia</taxon>
    </lineage>
</organism>